<comment type="subcellular location">
    <subcellularLocation>
        <location evidence="1">Cell membrane</location>
        <topology evidence="1">Multi-pass membrane protein</topology>
    </subcellularLocation>
</comment>
<evidence type="ECO:0000256" key="7">
    <source>
        <dbReference type="SAM" id="MobiDB-lite"/>
    </source>
</evidence>
<evidence type="ECO:0000313" key="10">
    <source>
        <dbReference type="EMBL" id="QHA00613.1"/>
    </source>
</evidence>
<dbReference type="GO" id="GO:0005886">
    <property type="term" value="C:plasma membrane"/>
    <property type="evidence" value="ECO:0007669"/>
    <property type="project" value="UniProtKB-SubCell"/>
</dbReference>
<feature type="transmembrane region" description="Helical" evidence="8">
    <location>
        <begin position="185"/>
        <end position="205"/>
    </location>
</feature>
<comment type="similarity">
    <text evidence="2">Belongs to the EamA transporter family.</text>
</comment>
<dbReference type="InterPro" id="IPR051258">
    <property type="entry name" value="Diverse_Substrate_Transporter"/>
</dbReference>
<feature type="domain" description="EamA" evidence="9">
    <location>
        <begin position="6"/>
        <end position="144"/>
    </location>
</feature>
<feature type="transmembrane region" description="Helical" evidence="8">
    <location>
        <begin position="211"/>
        <end position="233"/>
    </location>
</feature>
<dbReference type="Proteomes" id="UP000430508">
    <property type="component" value="Chromosome"/>
</dbReference>
<evidence type="ECO:0000256" key="5">
    <source>
        <dbReference type="ARBA" id="ARBA00022989"/>
    </source>
</evidence>
<keyword evidence="5 8" id="KW-1133">Transmembrane helix</keyword>
<evidence type="ECO:0000256" key="4">
    <source>
        <dbReference type="ARBA" id="ARBA00022692"/>
    </source>
</evidence>
<feature type="transmembrane region" description="Helical" evidence="8">
    <location>
        <begin position="245"/>
        <end position="263"/>
    </location>
</feature>
<dbReference type="SUPFAM" id="SSF103481">
    <property type="entry name" value="Multidrug resistance efflux transporter EmrE"/>
    <property type="match status" value="2"/>
</dbReference>
<evidence type="ECO:0000256" key="6">
    <source>
        <dbReference type="ARBA" id="ARBA00023136"/>
    </source>
</evidence>
<dbReference type="EMBL" id="CP046996">
    <property type="protein sequence ID" value="QHA00613.1"/>
    <property type="molecule type" value="Genomic_DNA"/>
</dbReference>
<dbReference type="PANTHER" id="PTHR42920:SF11">
    <property type="entry name" value="INNER MEMBRANE PROTEIN YTFF"/>
    <property type="match status" value="1"/>
</dbReference>
<feature type="transmembrane region" description="Helical" evidence="8">
    <location>
        <begin position="31"/>
        <end position="52"/>
    </location>
</feature>
<dbReference type="Pfam" id="PF00892">
    <property type="entry name" value="EamA"/>
    <property type="match status" value="2"/>
</dbReference>
<dbReference type="InterPro" id="IPR000620">
    <property type="entry name" value="EamA_dom"/>
</dbReference>
<evidence type="ECO:0000256" key="1">
    <source>
        <dbReference type="ARBA" id="ARBA00004651"/>
    </source>
</evidence>
<feature type="transmembrane region" description="Helical" evidence="8">
    <location>
        <begin position="73"/>
        <end position="92"/>
    </location>
</feature>
<feature type="region of interest" description="Disordered" evidence="7">
    <location>
        <begin position="302"/>
        <end position="347"/>
    </location>
</feature>
<protein>
    <submittedName>
        <fullName evidence="10">EamA family transporter</fullName>
    </submittedName>
</protein>
<keyword evidence="3" id="KW-1003">Cell membrane</keyword>
<name>A0A857DIJ1_9FIRM</name>
<feature type="transmembrane region" description="Helical" evidence="8">
    <location>
        <begin position="151"/>
        <end position="173"/>
    </location>
</feature>
<proteinExistence type="inferred from homology"/>
<feature type="transmembrane region" description="Helical" evidence="8">
    <location>
        <begin position="128"/>
        <end position="145"/>
    </location>
</feature>
<sequence length="347" mass="37981">MQKQKFAVFQALLAAALFGISTPLSKLLLSHLSPIMMAALLYLGAGSGMLVLRLIIKVNKPLSKEAGIARKDLPFTIGMVLLDMSAPILLLVGLTTTAAANVSLLSNFEIAATAFLALWLFKETIGPRLWTAIILITASSILLSLKDLQGLSFSAGSIFVLLACLCWGLENNFTKMLSLKDPMQIVVIKGLGSGAGSLLIAFVTKQMTADYSYILFTLILGFFAYGLSILFYVRAQRDLGAARTSAYYAVAPFIGVGLSFIVAKEPITSNFIIAAILMIFGAYYAAREKHDHQHRHEALCHDHRHHHGDGHHSHVHADFTTGEHSHPHEHETIQHAHHHAPDMHHKH</sequence>
<dbReference type="InterPro" id="IPR037185">
    <property type="entry name" value="EmrE-like"/>
</dbReference>
<feature type="domain" description="EamA" evidence="9">
    <location>
        <begin position="156"/>
        <end position="284"/>
    </location>
</feature>
<evidence type="ECO:0000313" key="11">
    <source>
        <dbReference type="Proteomes" id="UP000430508"/>
    </source>
</evidence>
<organism evidence="10 11">
    <name type="scientific">Dehalobacter restrictus</name>
    <dbReference type="NCBI Taxonomy" id="55583"/>
    <lineage>
        <taxon>Bacteria</taxon>
        <taxon>Bacillati</taxon>
        <taxon>Bacillota</taxon>
        <taxon>Clostridia</taxon>
        <taxon>Eubacteriales</taxon>
        <taxon>Desulfitobacteriaceae</taxon>
        <taxon>Dehalobacter</taxon>
    </lineage>
</organism>
<evidence type="ECO:0000256" key="3">
    <source>
        <dbReference type="ARBA" id="ARBA00022475"/>
    </source>
</evidence>
<keyword evidence="4 8" id="KW-0812">Transmembrane</keyword>
<reference evidence="10 11" key="1">
    <citation type="submission" date="2019-12" db="EMBL/GenBank/DDBJ databases">
        <title>Sequence classification of anaerobic respiratory reductive dehalogenases: First we see many, then we see few.</title>
        <authorList>
            <person name="Molenda O."/>
            <person name="Puentes Jacome L.A."/>
            <person name="Cao X."/>
            <person name="Nesbo C.L."/>
            <person name="Tang S."/>
            <person name="Morson N."/>
            <person name="Patron J."/>
            <person name="Lomheim L."/>
            <person name="Wishart D.S."/>
            <person name="Edwards E.A."/>
        </authorList>
    </citation>
    <scope>NUCLEOTIDE SEQUENCE [LARGE SCALE GENOMIC DNA]</scope>
    <source>
        <strain evidence="10 11">12DCA</strain>
    </source>
</reference>
<dbReference type="RefSeq" id="WP_019226105.1">
    <property type="nucleotide sequence ID" value="NZ_CP046996.1"/>
</dbReference>
<dbReference type="PANTHER" id="PTHR42920">
    <property type="entry name" value="OS03G0707200 PROTEIN-RELATED"/>
    <property type="match status" value="1"/>
</dbReference>
<gene>
    <name evidence="10" type="ORF">GQ588_08205</name>
</gene>
<keyword evidence="6 8" id="KW-0472">Membrane</keyword>
<feature type="transmembrane region" description="Helical" evidence="8">
    <location>
        <begin position="98"/>
        <end position="121"/>
    </location>
</feature>
<feature type="transmembrane region" description="Helical" evidence="8">
    <location>
        <begin position="269"/>
        <end position="286"/>
    </location>
</feature>
<accession>A0A857DIJ1</accession>
<evidence type="ECO:0000259" key="9">
    <source>
        <dbReference type="Pfam" id="PF00892"/>
    </source>
</evidence>
<dbReference type="AlphaFoldDB" id="A0A857DIJ1"/>
<evidence type="ECO:0000256" key="8">
    <source>
        <dbReference type="SAM" id="Phobius"/>
    </source>
</evidence>
<feature type="compositionally biased region" description="Basic and acidic residues" evidence="7">
    <location>
        <begin position="310"/>
        <end position="347"/>
    </location>
</feature>
<evidence type="ECO:0000256" key="2">
    <source>
        <dbReference type="ARBA" id="ARBA00007362"/>
    </source>
</evidence>